<sequence length="354" mass="38498">MPELVAPGNSGAAERDLDRLVYQILRQDLAQLDRNASRNGDPMRIERERATRYVDSHLRELHRAPQPDATRWVAPQQEAPGRADGAQRSIVSRLTAWLLRRALRRIDPEPTAGAVDVNHDRGYGAAPGQADGARRSTATRLTAWMLRQALRRIDPEPTAGAADVNHDRGYGAAPGGYAPTSVGQNMGQGGFGQAPGGYRAAQGGYDFGAGRQPQVDRPQSDVSPEVMTAIQRSLVAERLREVLTSDPDLRRLWQRGDLQRVSTYYLEPSRATTGSTRESSRPDPRERSVSPSPSVASSTTSNRTTAAGLTSSRRVASVRDGDTRSPSPASPRSPSVDRPESTRSGSPSPRRGRR</sequence>
<dbReference type="RefSeq" id="WP_119573522.1">
    <property type="nucleotide sequence ID" value="NZ_QXEC01000003.1"/>
</dbReference>
<feature type="region of interest" description="Disordered" evidence="1">
    <location>
        <begin position="264"/>
        <end position="354"/>
    </location>
</feature>
<name>A0A418MYH0_9ACTN</name>
<feature type="region of interest" description="Disordered" evidence="1">
    <location>
        <begin position="64"/>
        <end position="87"/>
    </location>
</feature>
<reference evidence="2 3" key="1">
    <citation type="submission" date="2018-08" db="EMBL/GenBank/DDBJ databases">
        <title>Jishengella sp. nov., isolated from a root of Azadirachta indica A. Juss. var. siamensis Valenton.</title>
        <authorList>
            <person name="Kuncharoen N."/>
            <person name="Tanasupawat S."/>
            <person name="Kudo T."/>
            <person name="Ohkuma M."/>
        </authorList>
    </citation>
    <scope>NUCLEOTIDE SEQUENCE [LARGE SCALE GENOMIC DNA]</scope>
    <source>
        <strain evidence="2 3">AZ1-13</strain>
    </source>
</reference>
<protein>
    <submittedName>
        <fullName evidence="2">Uncharacterized protein</fullName>
    </submittedName>
</protein>
<dbReference type="EMBL" id="QXEC01000003">
    <property type="protein sequence ID" value="RIV40228.1"/>
    <property type="molecule type" value="Genomic_DNA"/>
</dbReference>
<organism evidence="2 3">
    <name type="scientific">Micromonospora radicis</name>
    <dbReference type="NCBI Taxonomy" id="1894971"/>
    <lineage>
        <taxon>Bacteria</taxon>
        <taxon>Bacillati</taxon>
        <taxon>Actinomycetota</taxon>
        <taxon>Actinomycetes</taxon>
        <taxon>Micromonosporales</taxon>
        <taxon>Micromonosporaceae</taxon>
        <taxon>Micromonospora</taxon>
    </lineage>
</organism>
<gene>
    <name evidence="2" type="ORF">D2L64_05055</name>
</gene>
<proteinExistence type="predicted"/>
<keyword evidence="3" id="KW-1185">Reference proteome</keyword>
<dbReference type="AlphaFoldDB" id="A0A418MYH0"/>
<evidence type="ECO:0000256" key="1">
    <source>
        <dbReference type="SAM" id="MobiDB-lite"/>
    </source>
</evidence>
<feature type="compositionally biased region" description="Low complexity" evidence="1">
    <location>
        <begin position="289"/>
        <end position="307"/>
    </location>
</feature>
<feature type="compositionally biased region" description="Low complexity" evidence="1">
    <location>
        <begin position="342"/>
        <end position="354"/>
    </location>
</feature>
<accession>A0A418MYH0</accession>
<dbReference type="OrthoDB" id="4407046at2"/>
<feature type="region of interest" description="Disordered" evidence="1">
    <location>
        <begin position="113"/>
        <end position="136"/>
    </location>
</feature>
<feature type="compositionally biased region" description="Basic and acidic residues" evidence="1">
    <location>
        <begin position="278"/>
        <end position="288"/>
    </location>
</feature>
<comment type="caution">
    <text evidence="2">The sequence shown here is derived from an EMBL/GenBank/DDBJ whole genome shotgun (WGS) entry which is preliminary data.</text>
</comment>
<evidence type="ECO:0000313" key="3">
    <source>
        <dbReference type="Proteomes" id="UP000283832"/>
    </source>
</evidence>
<evidence type="ECO:0000313" key="2">
    <source>
        <dbReference type="EMBL" id="RIV40228.1"/>
    </source>
</evidence>
<dbReference type="Proteomes" id="UP000283832">
    <property type="component" value="Unassembled WGS sequence"/>
</dbReference>
<feature type="compositionally biased region" description="Low complexity" evidence="1">
    <location>
        <begin position="324"/>
        <end position="334"/>
    </location>
</feature>